<feature type="transmembrane region" description="Helical" evidence="1">
    <location>
        <begin position="87"/>
        <end position="112"/>
    </location>
</feature>
<feature type="transmembrane region" description="Helical" evidence="1">
    <location>
        <begin position="156"/>
        <end position="180"/>
    </location>
</feature>
<evidence type="ECO:0000256" key="1">
    <source>
        <dbReference type="SAM" id="Phobius"/>
    </source>
</evidence>
<keyword evidence="1" id="KW-0472">Membrane</keyword>
<feature type="transmembrane region" description="Helical" evidence="1">
    <location>
        <begin position="40"/>
        <end position="61"/>
    </location>
</feature>
<proteinExistence type="predicted"/>
<keyword evidence="3" id="KW-1185">Reference proteome</keyword>
<reference evidence="2 3" key="1">
    <citation type="journal article" date="2019" name="ACS Chem. Biol.">
        <title>Identification and Mobilization of a Cryptic Antibiotic Biosynthesis Gene Locus from a Human-Pathogenic Nocardia Isolate.</title>
        <authorList>
            <person name="Herisse M."/>
            <person name="Ishida K."/>
            <person name="Porter J.L."/>
            <person name="Howden B."/>
            <person name="Hertweck C."/>
            <person name="Stinear T.P."/>
            <person name="Pidot S.J."/>
        </authorList>
    </citation>
    <scope>NUCLEOTIDE SEQUENCE [LARGE SCALE GENOMIC DNA]</scope>
    <source>
        <strain evidence="2 3">AUSMDU00012717</strain>
    </source>
</reference>
<evidence type="ECO:0000313" key="3">
    <source>
        <dbReference type="Proteomes" id="UP000503540"/>
    </source>
</evidence>
<feature type="transmembrane region" description="Helical" evidence="1">
    <location>
        <begin position="133"/>
        <end position="150"/>
    </location>
</feature>
<keyword evidence="1" id="KW-1133">Transmembrane helix</keyword>
<sequence>MAGQGADQVDRGRARRRIAGIVPGSYLEIDRRRDALRTNLWFVPAVEVLAAIGLFAITFALDRAAYRAVFTVPSWVIGGTPDAARQLLTAIAAAIITVVGVVFSITIVALTLASTQFGPRMLRTFIRDRGTQLTLGTFVASFVYAIAALVSIGPDFVPHICTTVSIASLVIDLTVLIYFINHVAMQIQLPNVIAGIAAEVSSAVEVNRSTTGAPERGPSADELLRLLAAEGGEVRVAGSGYLQYIRYEKLVRIATEADAVIHLPYRPGHFLTQGQVVATVWPASAADQVTEQFARVHVAGSTRTLTQDISFGIDQLVEIALRALGPATNDIFTTLACIDWLGDCLCRITTSWDPDPVRRGRDGSIRVIATHAGYERLVQRAFEKIRQSGVGMPAVMIRQLDTLATIMDRTTTLEQRQVLLDQAAMIERSARASVPEPADREDVLRRYRALVDPSPERYPDQPN</sequence>
<evidence type="ECO:0000313" key="2">
    <source>
        <dbReference type="EMBL" id="QIS09969.1"/>
    </source>
</evidence>
<organism evidence="2 3">
    <name type="scientific">Nocardia arthritidis</name>
    <dbReference type="NCBI Taxonomy" id="228602"/>
    <lineage>
        <taxon>Bacteria</taxon>
        <taxon>Bacillati</taxon>
        <taxon>Actinomycetota</taxon>
        <taxon>Actinomycetes</taxon>
        <taxon>Mycobacteriales</taxon>
        <taxon>Nocardiaceae</taxon>
        <taxon>Nocardia</taxon>
    </lineage>
</organism>
<dbReference type="EMBL" id="CP046172">
    <property type="protein sequence ID" value="QIS09969.1"/>
    <property type="molecule type" value="Genomic_DNA"/>
</dbReference>
<dbReference type="InterPro" id="IPR018723">
    <property type="entry name" value="DUF2254_membrane"/>
</dbReference>
<accession>A0A6G9Y9S1</accession>
<gene>
    <name evidence="2" type="ORF">F5544_10355</name>
</gene>
<dbReference type="Proteomes" id="UP000503540">
    <property type="component" value="Chromosome"/>
</dbReference>
<keyword evidence="1" id="KW-0812">Transmembrane</keyword>
<protein>
    <submittedName>
        <fullName evidence="2">DUF2254 domain-containing protein</fullName>
    </submittedName>
</protein>
<dbReference type="Pfam" id="PF10011">
    <property type="entry name" value="DUF2254"/>
    <property type="match status" value="1"/>
</dbReference>
<dbReference type="KEGG" id="nah:F5544_10355"/>
<name>A0A6G9Y9S1_9NOCA</name>
<dbReference type="AlphaFoldDB" id="A0A6G9Y9S1"/>